<sequence length="127" mass="15217">MSNENYWTDIAKYDLETAEAMLKSKRYLYVGFMCHQTIEKMLKAIYSYKIQEMPPRIHNLARLVKLTKLDNEISEELLNIIHELNPLNIATRYPDQELEVLKNLDYKYSSELLGKTRRLFKWLETKL</sequence>
<dbReference type="RefSeq" id="WP_125989589.1">
    <property type="nucleotide sequence ID" value="NZ_CP046640.1"/>
</dbReference>
<keyword evidence="3" id="KW-1185">Reference proteome</keyword>
<gene>
    <name evidence="2" type="ORF">GM661_07245</name>
</gene>
<accession>A0A8A7KDV4</accession>
<dbReference type="SMART" id="SM00748">
    <property type="entry name" value="HEPN"/>
    <property type="match status" value="1"/>
</dbReference>
<evidence type="ECO:0000313" key="3">
    <source>
        <dbReference type="Proteomes" id="UP000665020"/>
    </source>
</evidence>
<dbReference type="SUPFAM" id="SSF81593">
    <property type="entry name" value="Nucleotidyltransferase substrate binding subunit/domain"/>
    <property type="match status" value="1"/>
</dbReference>
<dbReference type="PROSITE" id="PS50910">
    <property type="entry name" value="HEPN"/>
    <property type="match status" value="1"/>
</dbReference>
<proteinExistence type="predicted"/>
<dbReference type="KEGG" id="ifn:GM661_07245"/>
<dbReference type="InterPro" id="IPR007842">
    <property type="entry name" value="HEPN_dom"/>
</dbReference>
<protein>
    <submittedName>
        <fullName evidence="2">HEPN domain-containing protein</fullName>
    </submittedName>
</protein>
<dbReference type="Pfam" id="PF05168">
    <property type="entry name" value="HEPN"/>
    <property type="match status" value="1"/>
</dbReference>
<name>A0A8A7KDV4_9FIRM</name>
<evidence type="ECO:0000313" key="2">
    <source>
        <dbReference type="EMBL" id="QTL97798.1"/>
    </source>
</evidence>
<dbReference type="Gene3D" id="1.20.120.330">
    <property type="entry name" value="Nucleotidyltransferases domain 2"/>
    <property type="match status" value="1"/>
</dbReference>
<evidence type="ECO:0000259" key="1">
    <source>
        <dbReference type="PROSITE" id="PS50910"/>
    </source>
</evidence>
<dbReference type="EMBL" id="CP046640">
    <property type="protein sequence ID" value="QTL97798.1"/>
    <property type="molecule type" value="Genomic_DNA"/>
</dbReference>
<dbReference type="Proteomes" id="UP000665020">
    <property type="component" value="Chromosome"/>
</dbReference>
<reference evidence="2" key="1">
    <citation type="submission" date="2019-12" db="EMBL/GenBank/DDBJ databases">
        <authorList>
            <person name="zhang j."/>
            <person name="sun C.M."/>
        </authorList>
    </citation>
    <scope>NUCLEOTIDE SEQUENCE</scope>
    <source>
        <strain evidence="2">NS-1</strain>
    </source>
</reference>
<dbReference type="AlphaFoldDB" id="A0A8A7KDV4"/>
<feature type="domain" description="HEPN" evidence="1">
    <location>
        <begin position="8"/>
        <end position="119"/>
    </location>
</feature>
<organism evidence="2 3">
    <name type="scientific">Iocasia fonsfrigidae</name>
    <dbReference type="NCBI Taxonomy" id="2682810"/>
    <lineage>
        <taxon>Bacteria</taxon>
        <taxon>Bacillati</taxon>
        <taxon>Bacillota</taxon>
        <taxon>Clostridia</taxon>
        <taxon>Halanaerobiales</taxon>
        <taxon>Halanaerobiaceae</taxon>
        <taxon>Iocasia</taxon>
    </lineage>
</organism>